<organism evidence="2 3">
    <name type="scientific">Corynebacterium doosanense CAU 212 = DSM 45436</name>
    <dbReference type="NCBI Taxonomy" id="558173"/>
    <lineage>
        <taxon>Bacteria</taxon>
        <taxon>Bacillati</taxon>
        <taxon>Actinomycetota</taxon>
        <taxon>Actinomycetes</taxon>
        <taxon>Mycobacteriales</taxon>
        <taxon>Corynebacteriaceae</taxon>
        <taxon>Corynebacterium</taxon>
    </lineage>
</organism>
<reference evidence="2 3" key="1">
    <citation type="submission" date="2013-09" db="EMBL/GenBank/DDBJ databases">
        <title>Complete genome sequence of Corynebacterium doosanense CAU 212(T) (=DSM 45436(T)), isolated from activated sludge.</title>
        <authorList>
            <person name="Schaffert L."/>
            <person name="Albersmeier A."/>
            <person name="Kalinowski J."/>
            <person name="Ruckert C."/>
        </authorList>
    </citation>
    <scope>NUCLEOTIDE SEQUENCE [LARGE SCALE GENOMIC DNA]</scope>
    <source>
        <strain evidence="2 3">CAU 212</strain>
    </source>
</reference>
<gene>
    <name evidence="2" type="ORF">CDOO_08335</name>
</gene>
<dbReference type="STRING" id="558173.CDOO_08335"/>
<evidence type="ECO:0008006" key="4">
    <source>
        <dbReference type="Google" id="ProtNLM"/>
    </source>
</evidence>
<evidence type="ECO:0000313" key="2">
    <source>
        <dbReference type="EMBL" id="AIT61261.1"/>
    </source>
</evidence>
<dbReference type="RefSeq" id="WP_018021086.1">
    <property type="nucleotide sequence ID" value="NZ_AQUX01000001.1"/>
</dbReference>
<accession>A0A097IGJ4</accession>
<protein>
    <recommendedName>
        <fullName evidence="4">DUF3710 domain-containing protein</fullName>
    </recommendedName>
</protein>
<feature type="compositionally biased region" description="Basic and acidic residues" evidence="1">
    <location>
        <begin position="37"/>
        <end position="53"/>
    </location>
</feature>
<feature type="region of interest" description="Disordered" evidence="1">
    <location>
        <begin position="250"/>
        <end position="305"/>
    </location>
</feature>
<evidence type="ECO:0000313" key="3">
    <source>
        <dbReference type="Proteomes" id="UP000029914"/>
    </source>
</evidence>
<proteinExistence type="predicted"/>
<dbReference type="KEGG" id="cdo:CDOO_08335"/>
<dbReference type="AlphaFoldDB" id="A0A097IGJ4"/>
<dbReference type="Pfam" id="PF12502">
    <property type="entry name" value="DUF3710"/>
    <property type="match status" value="1"/>
</dbReference>
<feature type="compositionally biased region" description="Basic and acidic residues" evidence="1">
    <location>
        <begin position="8"/>
        <end position="21"/>
    </location>
</feature>
<dbReference type="EMBL" id="CP006764">
    <property type="protein sequence ID" value="AIT61261.1"/>
    <property type="molecule type" value="Genomic_DNA"/>
</dbReference>
<dbReference type="OrthoDB" id="8480367at2"/>
<feature type="compositionally biased region" description="Low complexity" evidence="1">
    <location>
        <begin position="250"/>
        <end position="264"/>
    </location>
</feature>
<feature type="region of interest" description="Disordered" evidence="1">
    <location>
        <begin position="1"/>
        <end position="73"/>
    </location>
</feature>
<name>A0A097IGJ4_9CORY</name>
<sequence length="305" mass="33123">MALWPFGKKNEPVEEAPRETTDTTETFVPADEQVTEADTRSDTADSLQRDREVAGGVEKPAASIPHDAVSGESGPFDGDNVDIEEFDLSDYATGVLNLGSMRIPLPKGSQVQLEMGESGPRMLHIVTRFGRITPVAFAAPRQGGQWETASQEILEGMTRDGMPATFVEGVWGREVTGSSGDNTMRIIGIDGPRWMLRLTLASPKESAEQLTELARSLAARTFVYRGDDPVLAGDSLPVELPPPLVEQVQAAMAQRQEQARIQQESDQASTRRHDEQAVNDAAETLKNLGRNTGNTPAPDSDPTRK</sequence>
<keyword evidence="3" id="KW-1185">Reference proteome</keyword>
<evidence type="ECO:0000256" key="1">
    <source>
        <dbReference type="SAM" id="MobiDB-lite"/>
    </source>
</evidence>
<dbReference type="HOGENOM" id="CLU_069776_0_0_11"/>
<dbReference type="Proteomes" id="UP000029914">
    <property type="component" value="Chromosome"/>
</dbReference>
<dbReference type="eggNOG" id="ENOG502Z90C">
    <property type="taxonomic scope" value="Bacteria"/>
</dbReference>
<dbReference type="InterPro" id="IPR022183">
    <property type="entry name" value="DUF3710"/>
</dbReference>